<organism evidence="1 2">
    <name type="scientific">[Ruminococcus] lactaris CC59_002D</name>
    <dbReference type="NCBI Taxonomy" id="1073376"/>
    <lineage>
        <taxon>Bacteria</taxon>
        <taxon>Bacillati</taxon>
        <taxon>Bacillota</taxon>
        <taxon>Clostridia</taxon>
        <taxon>Lachnospirales</taxon>
        <taxon>Lachnospiraceae</taxon>
        <taxon>Mediterraneibacter</taxon>
    </lineage>
</organism>
<sequence>MITSTVPQKISERNIMITMPTESQNNAKPTSLFKIELLLSKVG</sequence>
<dbReference type="AlphaFoldDB" id="V8BXB0"/>
<evidence type="ECO:0000313" key="2">
    <source>
        <dbReference type="Proteomes" id="UP000018683"/>
    </source>
</evidence>
<protein>
    <submittedName>
        <fullName evidence="1">Uncharacterized protein</fullName>
    </submittedName>
</protein>
<reference evidence="1 2" key="1">
    <citation type="submission" date="2013-10" db="EMBL/GenBank/DDBJ databases">
        <title>The Genome Sequence of Ruminococcus lactaris CC59_002D.</title>
        <authorList>
            <consortium name="The Broad Institute Genomics Platform"/>
            <person name="Earl A."/>
            <person name="Allen-Vercoe E."/>
            <person name="Daigneault M."/>
            <person name="Young S.K."/>
            <person name="Zeng Q."/>
            <person name="Gargeya S."/>
            <person name="Fitzgerald M."/>
            <person name="Abouelleil A."/>
            <person name="Alvarado L."/>
            <person name="Chapman S.B."/>
            <person name="Gainer-Dewar J."/>
            <person name="Goldberg J."/>
            <person name="Griggs A."/>
            <person name="Gujja S."/>
            <person name="Hansen M."/>
            <person name="Howarth C."/>
            <person name="Imamovic A."/>
            <person name="Ireland A."/>
            <person name="Larimer J."/>
            <person name="McCowan C."/>
            <person name="Murphy C."/>
            <person name="Pearson M."/>
            <person name="Poon T.W."/>
            <person name="Priest M."/>
            <person name="Roberts A."/>
            <person name="Saif S."/>
            <person name="Shea T."/>
            <person name="Sykes S."/>
            <person name="Wortman J."/>
            <person name="Nusbaum C."/>
            <person name="Birren B."/>
        </authorList>
    </citation>
    <scope>NUCLEOTIDE SEQUENCE [LARGE SCALE GENOMIC DNA]</scope>
    <source>
        <strain evidence="1 2">CC59_002D</strain>
    </source>
</reference>
<dbReference type="EMBL" id="AZJE01000026">
    <property type="protein sequence ID" value="ETD19813.1"/>
    <property type="molecule type" value="Genomic_DNA"/>
</dbReference>
<comment type="caution">
    <text evidence="1">The sequence shown here is derived from an EMBL/GenBank/DDBJ whole genome shotgun (WGS) entry which is preliminary data.</text>
</comment>
<evidence type="ECO:0000313" key="1">
    <source>
        <dbReference type="EMBL" id="ETD19813.1"/>
    </source>
</evidence>
<proteinExistence type="predicted"/>
<gene>
    <name evidence="1" type="ORF">HMPREF1202_02027</name>
</gene>
<dbReference type="HOGENOM" id="CLU_3239194_0_0_9"/>
<dbReference type="Proteomes" id="UP000018683">
    <property type="component" value="Unassembled WGS sequence"/>
</dbReference>
<accession>V8BXB0</accession>
<name>V8BXB0_9FIRM</name>